<evidence type="ECO:0000313" key="4">
    <source>
        <dbReference type="Proteomes" id="UP001592531"/>
    </source>
</evidence>
<dbReference type="InterPro" id="IPR036188">
    <property type="entry name" value="FAD/NAD-bd_sf"/>
</dbReference>
<dbReference type="InterPro" id="IPR006076">
    <property type="entry name" value="FAD-dep_OxRdtase"/>
</dbReference>
<dbReference type="PANTHER" id="PTHR42685:SF22">
    <property type="entry name" value="CONDITIONED MEDIUM FACTOR RECEPTOR 1"/>
    <property type="match status" value="1"/>
</dbReference>
<dbReference type="Pfam" id="PF01266">
    <property type="entry name" value="DAO"/>
    <property type="match status" value="1"/>
</dbReference>
<name>A0ABV6VRT3_9ACTN</name>
<gene>
    <name evidence="3" type="ORF">ACEZDE_07330</name>
</gene>
<reference evidence="3 4" key="1">
    <citation type="submission" date="2024-09" db="EMBL/GenBank/DDBJ databases">
        <authorList>
            <person name="Lee S.D."/>
        </authorList>
    </citation>
    <scope>NUCLEOTIDE SEQUENCE [LARGE SCALE GENOMIC DNA]</scope>
    <source>
        <strain evidence="3 4">N8-3</strain>
    </source>
</reference>
<comment type="caution">
    <text evidence="3">The sequence shown here is derived from an EMBL/GenBank/DDBJ whole genome shotgun (WGS) entry which is preliminary data.</text>
</comment>
<dbReference type="Gene3D" id="3.50.50.60">
    <property type="entry name" value="FAD/NAD(P)-binding domain"/>
    <property type="match status" value="1"/>
</dbReference>
<dbReference type="SUPFAM" id="SSF51905">
    <property type="entry name" value="FAD/NAD(P)-binding domain"/>
    <property type="match status" value="1"/>
</dbReference>
<keyword evidence="4" id="KW-1185">Reference proteome</keyword>
<dbReference type="RefSeq" id="WP_380533699.1">
    <property type="nucleotide sequence ID" value="NZ_JBHFAB010000004.1"/>
</dbReference>
<proteinExistence type="predicted"/>
<evidence type="ECO:0000256" key="1">
    <source>
        <dbReference type="SAM" id="MobiDB-lite"/>
    </source>
</evidence>
<evidence type="ECO:0000313" key="3">
    <source>
        <dbReference type="EMBL" id="MFC1416454.1"/>
    </source>
</evidence>
<accession>A0ABV6VRT3</accession>
<feature type="region of interest" description="Disordered" evidence="1">
    <location>
        <begin position="389"/>
        <end position="422"/>
    </location>
</feature>
<protein>
    <submittedName>
        <fullName evidence="3">NAD(P)/FAD-dependent oxidoreductase</fullName>
        <ecNumber evidence="3">1.-.-.-</ecNumber>
    </submittedName>
</protein>
<feature type="compositionally biased region" description="Low complexity" evidence="1">
    <location>
        <begin position="389"/>
        <end position="418"/>
    </location>
</feature>
<sequence length="490" mass="52278">MADIAMVGAGIAGTACGLFLARRGHRVTLFERERELPSGDPGWDFLEQRRPRVPQAAQPHSFLAPVRDVLLAEAPEVYARMLELGARERHEFDWFDQHPPYRPGDERLVTVEARRIVLETALSEAAERQPGLERRVGDGVRGLTVDQDGSVPGVRGVVADSGEHRADLVLDAAGRRSPVPGWLVAAGCRPPAVESQRVGVDYYCRWYRHRQDGPPPPGRVLRGSVSPFAVGLVFPADGDVFALAVTASSSDPGRRALRDPAVFEAAARTFPATARWLALDPEPISGVRAMAGLDNRWTGLVDRLGPVATGLALVGDSASHTNPTQGQGVPHALWTARRLARTAATAVTDPVGFALAHHAWAVRTVKPWFDQQLTLDAANDARLRAAFAGSPGGSVSPGDPVDPVGPADPAAASPGPAQAVPPPMRCALEDPVVMRARSLVRHLIALPEAAYGTDEVRAAVARWLRGNPVSVPAQDGPDHATWTLLTAAGR</sequence>
<dbReference type="Proteomes" id="UP001592531">
    <property type="component" value="Unassembled WGS sequence"/>
</dbReference>
<dbReference type="GO" id="GO:0016491">
    <property type="term" value="F:oxidoreductase activity"/>
    <property type="evidence" value="ECO:0007669"/>
    <property type="project" value="UniProtKB-KW"/>
</dbReference>
<organism evidence="3 4">
    <name type="scientific">Streptacidiphilus cavernicola</name>
    <dbReference type="NCBI Taxonomy" id="3342716"/>
    <lineage>
        <taxon>Bacteria</taxon>
        <taxon>Bacillati</taxon>
        <taxon>Actinomycetota</taxon>
        <taxon>Actinomycetes</taxon>
        <taxon>Kitasatosporales</taxon>
        <taxon>Streptomycetaceae</taxon>
        <taxon>Streptacidiphilus</taxon>
    </lineage>
</organism>
<evidence type="ECO:0000259" key="2">
    <source>
        <dbReference type="Pfam" id="PF01266"/>
    </source>
</evidence>
<dbReference type="PRINTS" id="PR00420">
    <property type="entry name" value="RNGMNOXGNASE"/>
</dbReference>
<feature type="domain" description="FAD dependent oxidoreductase" evidence="2">
    <location>
        <begin position="3"/>
        <end position="39"/>
    </location>
</feature>
<keyword evidence="3" id="KW-0560">Oxidoreductase</keyword>
<dbReference type="InterPro" id="IPR050407">
    <property type="entry name" value="Geranylgeranyl_reductase"/>
</dbReference>
<dbReference type="PANTHER" id="PTHR42685">
    <property type="entry name" value="GERANYLGERANYL DIPHOSPHATE REDUCTASE"/>
    <property type="match status" value="1"/>
</dbReference>
<dbReference type="EC" id="1.-.-.-" evidence="3"/>
<dbReference type="EMBL" id="JBHFAB010000004">
    <property type="protein sequence ID" value="MFC1416454.1"/>
    <property type="molecule type" value="Genomic_DNA"/>
</dbReference>